<feature type="domain" description="THD" evidence="5">
    <location>
        <begin position="1"/>
        <end position="142"/>
    </location>
</feature>
<dbReference type="InterPro" id="IPR006052">
    <property type="entry name" value="TNF_dom"/>
</dbReference>
<dbReference type="PROSITE" id="PS50049">
    <property type="entry name" value="THD_2"/>
    <property type="match status" value="1"/>
</dbReference>
<dbReference type="InterPro" id="IPR008983">
    <property type="entry name" value="Tumour_necrosis_fac-like_dom"/>
</dbReference>
<dbReference type="SMART" id="SM00207">
    <property type="entry name" value="TNF"/>
    <property type="match status" value="1"/>
</dbReference>
<dbReference type="Pfam" id="PF00229">
    <property type="entry name" value="TNF"/>
    <property type="match status" value="1"/>
</dbReference>
<evidence type="ECO:0000256" key="2">
    <source>
        <dbReference type="ARBA" id="ARBA00008670"/>
    </source>
</evidence>
<keyword evidence="7" id="KW-1185">Reference proteome</keyword>
<dbReference type="CDD" id="cd00184">
    <property type="entry name" value="TNF"/>
    <property type="match status" value="1"/>
</dbReference>
<keyword evidence="4" id="KW-0472">Membrane</keyword>
<dbReference type="AlphaFoldDB" id="A0ABD0RUU4"/>
<evidence type="ECO:0000256" key="4">
    <source>
        <dbReference type="ARBA" id="ARBA00023136"/>
    </source>
</evidence>
<dbReference type="GO" id="GO:0005615">
    <property type="term" value="C:extracellular space"/>
    <property type="evidence" value="ECO:0007669"/>
    <property type="project" value="UniProtKB-KW"/>
</dbReference>
<comment type="caution">
    <text evidence="6">The sequence shown here is derived from an EMBL/GenBank/DDBJ whole genome shotgun (WGS) entry which is preliminary data.</text>
</comment>
<dbReference type="GO" id="GO:0016020">
    <property type="term" value="C:membrane"/>
    <property type="evidence" value="ECO:0007669"/>
    <property type="project" value="UniProtKB-SubCell"/>
</dbReference>
<sequence length="142" mass="16658">GNGILHWRTDSYPVFMKALEYKNNSLYIQQDGYYYVFSKITYLDTCKYFKHQVMQCTERYNFKPLELMQNSRSLQITAVSVKAHECFYSRLICASNKSHWRDNSYLGGIFHLLKGDSVFVKVNNCSQVHGETNENFFGAFMV</sequence>
<protein>
    <recommendedName>
        <fullName evidence="5">THD domain-containing protein</fullName>
    </recommendedName>
</protein>
<evidence type="ECO:0000313" key="6">
    <source>
        <dbReference type="EMBL" id="KAL0202307.1"/>
    </source>
</evidence>
<reference evidence="6 7" key="1">
    <citation type="submission" date="2024-05" db="EMBL/GenBank/DDBJ databases">
        <title>Genome sequencing and assembly of Indian major carp, Cirrhinus mrigala (Hamilton, 1822).</title>
        <authorList>
            <person name="Mohindra V."/>
            <person name="Chowdhury L.M."/>
            <person name="Lal K."/>
            <person name="Jena J.K."/>
        </authorList>
    </citation>
    <scope>NUCLEOTIDE SEQUENCE [LARGE SCALE GENOMIC DNA]</scope>
    <source>
        <strain evidence="6">CM1030</strain>
        <tissue evidence="6">Blood</tissue>
    </source>
</reference>
<dbReference type="Gene3D" id="2.60.120.40">
    <property type="match status" value="1"/>
</dbReference>
<dbReference type="GO" id="GO:0005125">
    <property type="term" value="F:cytokine activity"/>
    <property type="evidence" value="ECO:0007669"/>
    <property type="project" value="UniProtKB-KW"/>
</dbReference>
<keyword evidence="3" id="KW-0202">Cytokine</keyword>
<comment type="subcellular location">
    <subcellularLocation>
        <location evidence="1">Membrane</location>
    </subcellularLocation>
</comment>
<proteinExistence type="inferred from homology"/>
<dbReference type="PANTHER" id="PTHR11471">
    <property type="entry name" value="TUMOR NECROSIS FACTOR FAMILY MEMBER"/>
    <property type="match status" value="1"/>
</dbReference>
<evidence type="ECO:0000256" key="3">
    <source>
        <dbReference type="ARBA" id="ARBA00022514"/>
    </source>
</evidence>
<feature type="non-terminal residue" evidence="6">
    <location>
        <position position="1"/>
    </location>
</feature>
<evidence type="ECO:0000313" key="7">
    <source>
        <dbReference type="Proteomes" id="UP001529510"/>
    </source>
</evidence>
<dbReference type="EMBL" id="JAMKFB020000001">
    <property type="protein sequence ID" value="KAL0202307.1"/>
    <property type="molecule type" value="Genomic_DNA"/>
</dbReference>
<name>A0ABD0RUU4_CIRMR</name>
<evidence type="ECO:0000259" key="5">
    <source>
        <dbReference type="PROSITE" id="PS50049"/>
    </source>
</evidence>
<gene>
    <name evidence="6" type="ORF">M9458_000325</name>
</gene>
<comment type="similarity">
    <text evidence="2">Belongs to the tumor necrosis factor family.</text>
</comment>
<dbReference type="PANTHER" id="PTHR11471:SF56">
    <property type="entry name" value="TUMOR NECROSIS FACTOR LIGAND SUPERFAMILY MEMBER 14-LIKE"/>
    <property type="match status" value="1"/>
</dbReference>
<organism evidence="6 7">
    <name type="scientific">Cirrhinus mrigala</name>
    <name type="common">Mrigala</name>
    <dbReference type="NCBI Taxonomy" id="683832"/>
    <lineage>
        <taxon>Eukaryota</taxon>
        <taxon>Metazoa</taxon>
        <taxon>Chordata</taxon>
        <taxon>Craniata</taxon>
        <taxon>Vertebrata</taxon>
        <taxon>Euteleostomi</taxon>
        <taxon>Actinopterygii</taxon>
        <taxon>Neopterygii</taxon>
        <taxon>Teleostei</taxon>
        <taxon>Ostariophysi</taxon>
        <taxon>Cypriniformes</taxon>
        <taxon>Cyprinidae</taxon>
        <taxon>Labeoninae</taxon>
        <taxon>Labeonini</taxon>
        <taxon>Cirrhinus</taxon>
    </lineage>
</organism>
<dbReference type="Proteomes" id="UP001529510">
    <property type="component" value="Unassembled WGS sequence"/>
</dbReference>
<dbReference type="SUPFAM" id="SSF49842">
    <property type="entry name" value="TNF-like"/>
    <property type="match status" value="1"/>
</dbReference>
<accession>A0ABD0RUU4</accession>
<evidence type="ECO:0000256" key="1">
    <source>
        <dbReference type="ARBA" id="ARBA00004370"/>
    </source>
</evidence>